<dbReference type="PROSITE" id="PS50156">
    <property type="entry name" value="SSD"/>
    <property type="match status" value="2"/>
</dbReference>
<dbReference type="InterPro" id="IPR000731">
    <property type="entry name" value="SSD"/>
</dbReference>
<dbReference type="Gene3D" id="1.20.1640.10">
    <property type="entry name" value="Multidrug efflux transporter AcrB transmembrane domain"/>
    <property type="match status" value="2"/>
</dbReference>
<dbReference type="Proteomes" id="UP000310406">
    <property type="component" value="Unassembled WGS sequence"/>
</dbReference>
<dbReference type="AlphaFoldDB" id="A0A4S8RMG2"/>
<feature type="transmembrane region" description="Helical" evidence="6">
    <location>
        <begin position="413"/>
        <end position="433"/>
    </location>
</feature>
<dbReference type="Pfam" id="PF03176">
    <property type="entry name" value="MMPL"/>
    <property type="match status" value="2"/>
</dbReference>
<comment type="caution">
    <text evidence="8">The sequence shown here is derived from an EMBL/GenBank/DDBJ whole genome shotgun (WGS) entry which is preliminary data.</text>
</comment>
<keyword evidence="2" id="KW-1003">Cell membrane</keyword>
<dbReference type="PANTHER" id="PTHR33406:SF12">
    <property type="entry name" value="BLR2997 PROTEIN"/>
    <property type="match status" value="1"/>
</dbReference>
<evidence type="ECO:0000256" key="6">
    <source>
        <dbReference type="SAM" id="Phobius"/>
    </source>
</evidence>
<dbReference type="GO" id="GO:0005886">
    <property type="term" value="C:plasma membrane"/>
    <property type="evidence" value="ECO:0007669"/>
    <property type="project" value="UniProtKB-SubCell"/>
</dbReference>
<evidence type="ECO:0000256" key="5">
    <source>
        <dbReference type="ARBA" id="ARBA00023136"/>
    </source>
</evidence>
<feature type="transmembrane region" description="Helical" evidence="6">
    <location>
        <begin position="747"/>
        <end position="768"/>
    </location>
</feature>
<name>A0A4S8RMG2_9FLAO</name>
<evidence type="ECO:0000256" key="3">
    <source>
        <dbReference type="ARBA" id="ARBA00022692"/>
    </source>
</evidence>
<dbReference type="InterPro" id="IPR050545">
    <property type="entry name" value="Mycobact_MmpL"/>
</dbReference>
<feature type="transmembrane region" description="Helical" evidence="6">
    <location>
        <begin position="281"/>
        <end position="302"/>
    </location>
</feature>
<comment type="subcellular location">
    <subcellularLocation>
        <location evidence="1">Cell membrane</location>
        <topology evidence="1">Multi-pass membrane protein</topology>
    </subcellularLocation>
</comment>
<evidence type="ECO:0000313" key="8">
    <source>
        <dbReference type="EMBL" id="THV58841.1"/>
    </source>
</evidence>
<keyword evidence="4 6" id="KW-1133">Transmembrane helix</keyword>
<sequence length="798" mass="90446">MVAKLTKGFWPKVARIILRNRILILIAIAGFTVFLALQWKNMQFSNTEANILPDDHPASIEYNAFTKIFGEEGNAIVLAIRDSALFTPQNFNRWNKLSKQLEAFPEIDFVLSTDNLKVLVKDDETQAFVMEPFIKNPPRTKQEVDSLTNHLFNELPFYDNLVYNPKSGTIQTIAYLDKDIMNTAVRNEFILNDLGDLVKGFEDETQLDVRVSGMPYIRTWNTKSIVDEIGIFIVAALLVTSIIFFFFFRSFRATFISMCVVIIGVMWAFGFLGLLKYEITILTALIPPLIIVIGIPNCIFLINKYQQEVNKHGNQALSLQRVISKIGNATLMTNITTASGFATFIILDSDLLKEFGIVASINIVGIFILSLLIIPIVYSFMPLPKTKHLKHLNKRWIDFFVNWMERMVRHHRIAVYITTVAILILSIVGIYQIKITGSRIEDLPKNTHFFKDIRFFEQEFDGIMPMEIVVDTERKNGVIKPATLKRMDQLGMAIDEIPELSRPISVVDLIKYSKQAFYNGIPKYYQLPTSQENTFIMDAARKSSGNDNLLESFVDSTGQTARLTTFMRDVKIDRMEEIEEDVLQAIAKFFPSDRYKVFMTGKALLFLKGTKYLVKNLLLSLALAIGLISLFMAYLFRSFRMVIISLVPNLLPLVITAGVMGYLGVPIKPSTILVFSIAFGISVDDTIHFLAKYRQELATHKWHIKRSVYAALRETGVSMFYTSIVLFFGFSVFIISSFGGTKALGGLVSATLLFAMLSNLILLPSLLLSLERSIANKQVLKKPQIDILPKEEDGPKDK</sequence>
<keyword evidence="3 6" id="KW-0812">Transmembrane</keyword>
<feature type="domain" description="SSD" evidence="7">
    <location>
        <begin position="255"/>
        <end position="380"/>
    </location>
</feature>
<evidence type="ECO:0000256" key="2">
    <source>
        <dbReference type="ARBA" id="ARBA00022475"/>
    </source>
</evidence>
<feature type="transmembrane region" description="Helical" evidence="6">
    <location>
        <begin position="21"/>
        <end position="39"/>
    </location>
</feature>
<feature type="transmembrane region" description="Helical" evidence="6">
    <location>
        <begin position="359"/>
        <end position="381"/>
    </location>
</feature>
<feature type="transmembrane region" description="Helical" evidence="6">
    <location>
        <begin position="643"/>
        <end position="665"/>
    </location>
</feature>
<keyword evidence="9" id="KW-1185">Reference proteome</keyword>
<protein>
    <submittedName>
        <fullName evidence="8">RND family transporter</fullName>
    </submittedName>
</protein>
<keyword evidence="5 6" id="KW-0472">Membrane</keyword>
<evidence type="ECO:0000256" key="1">
    <source>
        <dbReference type="ARBA" id="ARBA00004651"/>
    </source>
</evidence>
<dbReference type="OrthoDB" id="9805018at2"/>
<feature type="transmembrane region" description="Helical" evidence="6">
    <location>
        <begin position="617"/>
        <end position="636"/>
    </location>
</feature>
<gene>
    <name evidence="8" type="ORF">EZV76_11290</name>
</gene>
<evidence type="ECO:0000259" key="7">
    <source>
        <dbReference type="PROSITE" id="PS50156"/>
    </source>
</evidence>
<dbReference type="PANTHER" id="PTHR33406">
    <property type="entry name" value="MEMBRANE PROTEIN MJ1562-RELATED"/>
    <property type="match status" value="1"/>
</dbReference>
<evidence type="ECO:0000256" key="4">
    <source>
        <dbReference type="ARBA" id="ARBA00022989"/>
    </source>
</evidence>
<feature type="transmembrane region" description="Helical" evidence="6">
    <location>
        <begin position="322"/>
        <end position="347"/>
    </location>
</feature>
<feature type="transmembrane region" description="Helical" evidence="6">
    <location>
        <begin position="712"/>
        <end position="735"/>
    </location>
</feature>
<accession>A0A4S8RMG2</accession>
<dbReference type="SUPFAM" id="SSF82866">
    <property type="entry name" value="Multidrug efflux transporter AcrB transmembrane domain"/>
    <property type="match status" value="2"/>
</dbReference>
<reference evidence="8 9" key="1">
    <citation type="submission" date="2019-03" db="EMBL/GenBank/DDBJ databases">
        <title>Muricauda SCR12 sp.nov, a marine bacterium isolated from Pacific Ocean:the Okinawa trough.</title>
        <authorList>
            <person name="Liu L."/>
        </authorList>
    </citation>
    <scope>NUCLEOTIDE SEQUENCE [LARGE SCALE GENOMIC DNA]</scope>
    <source>
        <strain evidence="8 9">SCR12</strain>
    </source>
</reference>
<dbReference type="EMBL" id="SNTZ01000005">
    <property type="protein sequence ID" value="THV58841.1"/>
    <property type="molecule type" value="Genomic_DNA"/>
</dbReference>
<feature type="domain" description="SSD" evidence="7">
    <location>
        <begin position="641"/>
        <end position="769"/>
    </location>
</feature>
<feature type="transmembrane region" description="Helical" evidence="6">
    <location>
        <begin position="255"/>
        <end position="275"/>
    </location>
</feature>
<dbReference type="RefSeq" id="WP_136566667.1">
    <property type="nucleotide sequence ID" value="NZ_JBNZAV010000001.1"/>
</dbReference>
<proteinExistence type="predicted"/>
<feature type="transmembrane region" description="Helical" evidence="6">
    <location>
        <begin position="229"/>
        <end position="248"/>
    </location>
</feature>
<dbReference type="InterPro" id="IPR004869">
    <property type="entry name" value="MMPL_dom"/>
</dbReference>
<evidence type="ECO:0000313" key="9">
    <source>
        <dbReference type="Proteomes" id="UP000310406"/>
    </source>
</evidence>
<feature type="transmembrane region" description="Helical" evidence="6">
    <location>
        <begin position="671"/>
        <end position="691"/>
    </location>
</feature>
<organism evidence="8 9">
    <name type="scientific">Flagellimonas alvinocaridis</name>
    <dbReference type="NCBI Taxonomy" id="2530200"/>
    <lineage>
        <taxon>Bacteria</taxon>
        <taxon>Pseudomonadati</taxon>
        <taxon>Bacteroidota</taxon>
        <taxon>Flavobacteriia</taxon>
        <taxon>Flavobacteriales</taxon>
        <taxon>Flavobacteriaceae</taxon>
        <taxon>Flagellimonas</taxon>
    </lineage>
</organism>